<gene>
    <name evidence="1" type="ORF">HNQ60_001861</name>
</gene>
<proteinExistence type="predicted"/>
<protein>
    <submittedName>
        <fullName evidence="1">Type IV pilus assembly protein PilP</fullName>
    </submittedName>
</protein>
<dbReference type="PIRSF" id="PIRSF016481">
    <property type="entry name" value="Pilus_assembly_PilP"/>
    <property type="match status" value="1"/>
</dbReference>
<sequence length="166" mass="17920">MTHNKLLLTAAILMGLSGCSGDLDELQQKVAEIKAKPGERIEPLPEIKPYETFAYSAGGLRSPFVPTAPQTDANSIRPDSKRPREFLEQFPIDSMKMVGTLALDGKNYGLVQGKDGLVHRVLPGNYMGQNDGRVISITGTRISVIEIVPDGVGGYIERPAALALTE</sequence>
<organism evidence="1 2">
    <name type="scientific">Povalibacter uvarum</name>
    <dbReference type="NCBI Taxonomy" id="732238"/>
    <lineage>
        <taxon>Bacteria</taxon>
        <taxon>Pseudomonadati</taxon>
        <taxon>Pseudomonadota</taxon>
        <taxon>Gammaproteobacteria</taxon>
        <taxon>Steroidobacterales</taxon>
        <taxon>Steroidobacteraceae</taxon>
        <taxon>Povalibacter</taxon>
    </lineage>
</organism>
<dbReference type="Gene3D" id="2.30.30.830">
    <property type="match status" value="1"/>
</dbReference>
<comment type="caution">
    <text evidence="1">The sequence shown here is derived from an EMBL/GenBank/DDBJ whole genome shotgun (WGS) entry which is preliminary data.</text>
</comment>
<dbReference type="Proteomes" id="UP000588068">
    <property type="component" value="Unassembled WGS sequence"/>
</dbReference>
<dbReference type="PROSITE" id="PS51257">
    <property type="entry name" value="PROKAR_LIPOPROTEIN"/>
    <property type="match status" value="1"/>
</dbReference>
<dbReference type="Pfam" id="PF04351">
    <property type="entry name" value="PilP"/>
    <property type="match status" value="1"/>
</dbReference>
<dbReference type="InterPro" id="IPR007446">
    <property type="entry name" value="PilP"/>
</dbReference>
<name>A0A841HJT3_9GAMM</name>
<keyword evidence="2" id="KW-1185">Reference proteome</keyword>
<reference evidence="1 2" key="1">
    <citation type="submission" date="2020-08" db="EMBL/GenBank/DDBJ databases">
        <title>Genomic Encyclopedia of Type Strains, Phase IV (KMG-IV): sequencing the most valuable type-strain genomes for metagenomic binning, comparative biology and taxonomic classification.</title>
        <authorList>
            <person name="Goeker M."/>
        </authorList>
    </citation>
    <scope>NUCLEOTIDE SEQUENCE [LARGE SCALE GENOMIC DNA]</scope>
    <source>
        <strain evidence="1 2">DSM 26723</strain>
    </source>
</reference>
<dbReference type="RefSeq" id="WP_184330923.1">
    <property type="nucleotide sequence ID" value="NZ_JACHHZ010000002.1"/>
</dbReference>
<evidence type="ECO:0000313" key="2">
    <source>
        <dbReference type="Proteomes" id="UP000588068"/>
    </source>
</evidence>
<dbReference type="AlphaFoldDB" id="A0A841HJT3"/>
<accession>A0A841HJT3</accession>
<dbReference type="EMBL" id="JACHHZ010000002">
    <property type="protein sequence ID" value="MBB6092983.1"/>
    <property type="molecule type" value="Genomic_DNA"/>
</dbReference>
<evidence type="ECO:0000313" key="1">
    <source>
        <dbReference type="EMBL" id="MBB6092983.1"/>
    </source>
</evidence>